<accession>A0A3E0HTB7</accession>
<evidence type="ECO:0000313" key="3">
    <source>
        <dbReference type="Proteomes" id="UP000256269"/>
    </source>
</evidence>
<evidence type="ECO:0000313" key="2">
    <source>
        <dbReference type="EMBL" id="REH49812.1"/>
    </source>
</evidence>
<feature type="transmembrane region" description="Helical" evidence="1">
    <location>
        <begin position="85"/>
        <end position="108"/>
    </location>
</feature>
<dbReference type="Proteomes" id="UP000256269">
    <property type="component" value="Unassembled WGS sequence"/>
</dbReference>
<proteinExistence type="predicted"/>
<dbReference type="EMBL" id="QUNO01000004">
    <property type="protein sequence ID" value="REH49812.1"/>
    <property type="molecule type" value="Genomic_DNA"/>
</dbReference>
<feature type="transmembrane region" description="Helical" evidence="1">
    <location>
        <begin position="44"/>
        <end position="64"/>
    </location>
</feature>
<dbReference type="RefSeq" id="WP_116174384.1">
    <property type="nucleotide sequence ID" value="NZ_CP144375.1"/>
</dbReference>
<name>A0A3E0HTB7_9PSEU</name>
<comment type="caution">
    <text evidence="2">The sequence shown here is derived from an EMBL/GenBank/DDBJ whole genome shotgun (WGS) entry which is preliminary data.</text>
</comment>
<keyword evidence="1" id="KW-0472">Membrane</keyword>
<protein>
    <submittedName>
        <fullName evidence="2">Uncharacterized protein</fullName>
    </submittedName>
</protein>
<gene>
    <name evidence="2" type="ORF">BCF44_10475</name>
</gene>
<dbReference type="OrthoDB" id="9883047at2"/>
<keyword evidence="1" id="KW-0812">Transmembrane</keyword>
<organism evidence="2 3">
    <name type="scientific">Kutzneria buriramensis</name>
    <dbReference type="NCBI Taxonomy" id="1045776"/>
    <lineage>
        <taxon>Bacteria</taxon>
        <taxon>Bacillati</taxon>
        <taxon>Actinomycetota</taxon>
        <taxon>Actinomycetes</taxon>
        <taxon>Pseudonocardiales</taxon>
        <taxon>Pseudonocardiaceae</taxon>
        <taxon>Kutzneria</taxon>
    </lineage>
</organism>
<keyword evidence="3" id="KW-1185">Reference proteome</keyword>
<feature type="transmembrane region" description="Helical" evidence="1">
    <location>
        <begin position="20"/>
        <end position="38"/>
    </location>
</feature>
<dbReference type="AlphaFoldDB" id="A0A3E0HTB7"/>
<keyword evidence="1" id="KW-1133">Transmembrane helix</keyword>
<feature type="transmembrane region" description="Helical" evidence="1">
    <location>
        <begin position="114"/>
        <end position="130"/>
    </location>
</feature>
<reference evidence="2 3" key="1">
    <citation type="submission" date="2018-08" db="EMBL/GenBank/DDBJ databases">
        <title>Genomic Encyclopedia of Archaeal and Bacterial Type Strains, Phase II (KMG-II): from individual species to whole genera.</title>
        <authorList>
            <person name="Goeker M."/>
        </authorList>
    </citation>
    <scope>NUCLEOTIDE SEQUENCE [LARGE SCALE GENOMIC DNA]</scope>
    <source>
        <strain evidence="2 3">DSM 45791</strain>
    </source>
</reference>
<evidence type="ECO:0000256" key="1">
    <source>
        <dbReference type="SAM" id="Phobius"/>
    </source>
</evidence>
<sequence length="157" mass="16742">MFEPKSSAFGAFRRLAQPVFLGCLLFVALGLVVLLPGAPVTLTPYALIAPVVGVVGAMVVQQVLDPRKAPAKRPDREAVVELARSMFFARLITGEAAIIVGLGVGVVVNDQTPLLAGLATTVLLYTWWLRTDNFLVALHRVLDPVGAGQLTDAVIKR</sequence>